<evidence type="ECO:0000313" key="2">
    <source>
        <dbReference type="EMBL" id="GIQ89414.1"/>
    </source>
</evidence>
<accession>A0A9K3GMM5</accession>
<keyword evidence="1" id="KW-1133">Transmembrane helix</keyword>
<name>A0A9K3GMM5_9EUKA</name>
<sequence length="73" mass="7907">MVTALAIFGLGVDITIDGNHQYGDWHRYTTYSLPIQQTPDIMGGTDMEVVRLLAVSGAALSFIGSLFILASYI</sequence>
<reference evidence="2 3" key="1">
    <citation type="journal article" date="2018" name="PLoS ONE">
        <title>The draft genome of Kipferlia bialata reveals reductive genome evolution in fornicate parasites.</title>
        <authorList>
            <person name="Tanifuji G."/>
            <person name="Takabayashi S."/>
            <person name="Kume K."/>
            <person name="Takagi M."/>
            <person name="Nakayama T."/>
            <person name="Kamikawa R."/>
            <person name="Inagaki Y."/>
            <person name="Hashimoto T."/>
        </authorList>
    </citation>
    <scope>NUCLEOTIDE SEQUENCE [LARGE SCALE GENOMIC DNA]</scope>
    <source>
        <strain evidence="2">NY0173</strain>
    </source>
</reference>
<keyword evidence="3" id="KW-1185">Reference proteome</keyword>
<evidence type="ECO:0000256" key="1">
    <source>
        <dbReference type="SAM" id="Phobius"/>
    </source>
</evidence>
<proteinExistence type="predicted"/>
<keyword evidence="1" id="KW-0472">Membrane</keyword>
<organism evidence="2 3">
    <name type="scientific">Kipferlia bialata</name>
    <dbReference type="NCBI Taxonomy" id="797122"/>
    <lineage>
        <taxon>Eukaryota</taxon>
        <taxon>Metamonada</taxon>
        <taxon>Carpediemonas-like organisms</taxon>
        <taxon>Kipferlia</taxon>
    </lineage>
</organism>
<dbReference type="AlphaFoldDB" id="A0A9K3GMM5"/>
<protein>
    <submittedName>
        <fullName evidence="2">Uncharacterized protein</fullName>
    </submittedName>
</protein>
<comment type="caution">
    <text evidence="2">The sequence shown here is derived from an EMBL/GenBank/DDBJ whole genome shotgun (WGS) entry which is preliminary data.</text>
</comment>
<feature type="transmembrane region" description="Helical" evidence="1">
    <location>
        <begin position="49"/>
        <end position="72"/>
    </location>
</feature>
<evidence type="ECO:0000313" key="3">
    <source>
        <dbReference type="Proteomes" id="UP000265618"/>
    </source>
</evidence>
<dbReference type="Proteomes" id="UP000265618">
    <property type="component" value="Unassembled WGS sequence"/>
</dbReference>
<feature type="non-terminal residue" evidence="2">
    <location>
        <position position="1"/>
    </location>
</feature>
<dbReference type="EMBL" id="BDIP01005018">
    <property type="protein sequence ID" value="GIQ89414.1"/>
    <property type="molecule type" value="Genomic_DNA"/>
</dbReference>
<keyword evidence="1" id="KW-0812">Transmembrane</keyword>
<gene>
    <name evidence="2" type="ORF">KIPB_011874</name>
</gene>